<protein>
    <recommendedName>
        <fullName evidence="3">DUF4917 domain-containing protein</fullName>
    </recommendedName>
</protein>
<evidence type="ECO:0000313" key="2">
    <source>
        <dbReference type="Proteomes" id="UP000334340"/>
    </source>
</evidence>
<evidence type="ECO:0008006" key="3">
    <source>
        <dbReference type="Google" id="ProtNLM"/>
    </source>
</evidence>
<dbReference type="Proteomes" id="UP000334340">
    <property type="component" value="Unassembled WGS sequence"/>
</dbReference>
<organism evidence="1 2">
    <name type="scientific">Candidatus Methylomirabilis lanthanidiphila</name>
    <dbReference type="NCBI Taxonomy" id="2211376"/>
    <lineage>
        <taxon>Bacteria</taxon>
        <taxon>Candidatus Methylomirabilota</taxon>
        <taxon>Candidatus Methylomirabilia</taxon>
        <taxon>Candidatus Methylomirabilales</taxon>
        <taxon>Candidatus Methylomirabilaceae</taxon>
        <taxon>Candidatus Methylomirabilis</taxon>
    </lineage>
</organism>
<sequence>MAKLLTFAQALKQSEGGKRHALLGNGFSRAYRNDLFAYDALFAQAKDKLSASAKRAFEALKTTDFEAVMRALKQTVDLVQAYAPKSQKLARKLAADAETLREVLAQAIASSHPDRPNDIRDTEFAACRAFLSHFDNIYTLNYDLLLYWALMHDDGDNRTINCNDGFHQPEDRLAEYVVWEVGDVGSQNVFYLHGALHVFDAGAEVQKYTWCNTGIALVDQIREALAENRYPIYVAEGNSESKMRRIQHSAFLSRAFRSFSSIGGSLFIFGHSLASNDEHALRLIERGTTKSVYVSIYGGPKSVDNRRVIDRAERFLDGREKSRRRNKLDVKFFDAASAQVWG</sequence>
<accession>A0A564ZGQ9</accession>
<name>A0A564ZGQ9_9BACT</name>
<dbReference type="InterPro" id="IPR032581">
    <property type="entry name" value="DUF4917"/>
</dbReference>
<dbReference type="Pfam" id="PF16263">
    <property type="entry name" value="DUF4917"/>
    <property type="match status" value="1"/>
</dbReference>
<keyword evidence="2" id="KW-1185">Reference proteome</keyword>
<evidence type="ECO:0000313" key="1">
    <source>
        <dbReference type="EMBL" id="VUZ83738.1"/>
    </source>
</evidence>
<gene>
    <name evidence="1" type="ORF">MELA_00091</name>
</gene>
<proteinExistence type="predicted"/>
<dbReference type="EMBL" id="CABIKM010000001">
    <property type="protein sequence ID" value="VUZ83738.1"/>
    <property type="molecule type" value="Genomic_DNA"/>
</dbReference>
<dbReference type="AlphaFoldDB" id="A0A564ZGQ9"/>
<reference evidence="1 2" key="1">
    <citation type="submission" date="2019-07" db="EMBL/GenBank/DDBJ databases">
        <authorList>
            <person name="Cremers G."/>
        </authorList>
    </citation>
    <scope>NUCLEOTIDE SEQUENCE [LARGE SCALE GENOMIC DNA]</scope>
</reference>